<dbReference type="SMR" id="G5A9I3"/>
<reference evidence="1 2" key="1">
    <citation type="journal article" date="2006" name="Science">
        <title>Phytophthora genome sequences uncover evolutionary origins and mechanisms of pathogenesis.</title>
        <authorList>
            <person name="Tyler B.M."/>
            <person name="Tripathy S."/>
            <person name="Zhang X."/>
            <person name="Dehal P."/>
            <person name="Jiang R.H."/>
            <person name="Aerts A."/>
            <person name="Arredondo F.D."/>
            <person name="Baxter L."/>
            <person name="Bensasson D."/>
            <person name="Beynon J.L."/>
            <person name="Chapman J."/>
            <person name="Damasceno C.M."/>
            <person name="Dorrance A.E."/>
            <person name="Dou D."/>
            <person name="Dickerman A.W."/>
            <person name="Dubchak I.L."/>
            <person name="Garbelotto M."/>
            <person name="Gijzen M."/>
            <person name="Gordon S.G."/>
            <person name="Govers F."/>
            <person name="Grunwald N.J."/>
            <person name="Huang W."/>
            <person name="Ivors K.L."/>
            <person name="Jones R.W."/>
            <person name="Kamoun S."/>
            <person name="Krampis K."/>
            <person name="Lamour K.H."/>
            <person name="Lee M.K."/>
            <person name="McDonald W.H."/>
            <person name="Medina M."/>
            <person name="Meijer H.J."/>
            <person name="Nordberg E.K."/>
            <person name="Maclean D.J."/>
            <person name="Ospina-Giraldo M.D."/>
            <person name="Morris P.F."/>
            <person name="Phuntumart V."/>
            <person name="Putnam N.H."/>
            <person name="Rash S."/>
            <person name="Rose J.K."/>
            <person name="Sakihama Y."/>
            <person name="Salamov A.A."/>
            <person name="Savidor A."/>
            <person name="Scheuring C.F."/>
            <person name="Smith B.M."/>
            <person name="Sobral B.W."/>
            <person name="Terry A."/>
            <person name="Torto-Alalibo T.A."/>
            <person name="Win J."/>
            <person name="Xu Z."/>
            <person name="Zhang H."/>
            <person name="Grigoriev I.V."/>
            <person name="Rokhsar D.S."/>
            <person name="Boore J.L."/>
        </authorList>
    </citation>
    <scope>NUCLEOTIDE SEQUENCE [LARGE SCALE GENOMIC DNA]</scope>
    <source>
        <strain evidence="1 2">P6497</strain>
    </source>
</reference>
<dbReference type="AlphaFoldDB" id="G5A9I3"/>
<dbReference type="Gene3D" id="1.25.40.20">
    <property type="entry name" value="Ankyrin repeat-containing domain"/>
    <property type="match status" value="1"/>
</dbReference>
<dbReference type="RefSeq" id="XP_009536730.1">
    <property type="nucleotide sequence ID" value="XM_009538435.1"/>
</dbReference>
<sequence>MAAAAKRGQREIVRWLYEHVRDVERDFSRVMVYAVRKGDLALVKWLLTDVYRDVPQLPPPTVNDATRAGHLHLAQWLFDHGHVQNVGDAFRNASISDCGDIVKWLVEHDILENVDEGCKVLPRVDSFRSLFGYWSGI</sequence>
<dbReference type="PANTHER" id="PTHR46586:SF3">
    <property type="entry name" value="ANKYRIN REPEAT-CONTAINING PROTEIN"/>
    <property type="match status" value="1"/>
</dbReference>
<evidence type="ECO:0008006" key="3">
    <source>
        <dbReference type="Google" id="ProtNLM"/>
    </source>
</evidence>
<keyword evidence="2" id="KW-1185">Reference proteome</keyword>
<accession>G5A9I3</accession>
<gene>
    <name evidence="1" type="ORF">PHYSODRAFT_306420</name>
</gene>
<dbReference type="InterPro" id="IPR036770">
    <property type="entry name" value="Ankyrin_rpt-contain_sf"/>
</dbReference>
<dbReference type="SUPFAM" id="SSF48403">
    <property type="entry name" value="Ankyrin repeat"/>
    <property type="match status" value="1"/>
</dbReference>
<dbReference type="InterPro" id="IPR052050">
    <property type="entry name" value="SecEffector_AnkRepeat"/>
</dbReference>
<organism evidence="1 2">
    <name type="scientific">Phytophthora sojae (strain P6497)</name>
    <name type="common">Soybean stem and root rot agent</name>
    <name type="synonym">Phytophthora megasperma f. sp. glycines</name>
    <dbReference type="NCBI Taxonomy" id="1094619"/>
    <lineage>
        <taxon>Eukaryota</taxon>
        <taxon>Sar</taxon>
        <taxon>Stramenopiles</taxon>
        <taxon>Oomycota</taxon>
        <taxon>Peronosporomycetes</taxon>
        <taxon>Peronosporales</taxon>
        <taxon>Peronosporaceae</taxon>
        <taxon>Phytophthora</taxon>
    </lineage>
</organism>
<dbReference type="GeneID" id="20642721"/>
<protein>
    <recommendedName>
        <fullName evidence="3">Ankyrin repeat protein</fullName>
    </recommendedName>
</protein>
<evidence type="ECO:0000313" key="1">
    <source>
        <dbReference type="EMBL" id="EGZ08558.1"/>
    </source>
</evidence>
<dbReference type="EMBL" id="JH159161">
    <property type="protein sequence ID" value="EGZ08558.1"/>
    <property type="molecule type" value="Genomic_DNA"/>
</dbReference>
<dbReference type="KEGG" id="psoj:PHYSODRAFT_306420"/>
<proteinExistence type="predicted"/>
<dbReference type="InParanoid" id="G5A9I3"/>
<dbReference type="PANTHER" id="PTHR46586">
    <property type="entry name" value="ANKYRIN REPEAT-CONTAINING PROTEIN"/>
    <property type="match status" value="1"/>
</dbReference>
<dbReference type="Proteomes" id="UP000002640">
    <property type="component" value="Unassembled WGS sequence"/>
</dbReference>
<evidence type="ECO:0000313" key="2">
    <source>
        <dbReference type="Proteomes" id="UP000002640"/>
    </source>
</evidence>
<name>G5A9I3_PHYSP</name>